<protein>
    <submittedName>
        <fullName evidence="1">Uncharacterized protein</fullName>
    </submittedName>
</protein>
<dbReference type="OrthoDB" id="2379190at2759"/>
<organism evidence="1 2">
    <name type="scientific">Rhizophagus irregularis</name>
    <dbReference type="NCBI Taxonomy" id="588596"/>
    <lineage>
        <taxon>Eukaryota</taxon>
        <taxon>Fungi</taxon>
        <taxon>Fungi incertae sedis</taxon>
        <taxon>Mucoromycota</taxon>
        <taxon>Glomeromycotina</taxon>
        <taxon>Glomeromycetes</taxon>
        <taxon>Glomerales</taxon>
        <taxon>Glomeraceae</taxon>
        <taxon>Rhizophagus</taxon>
    </lineage>
</organism>
<dbReference type="Proteomes" id="UP000684084">
    <property type="component" value="Unassembled WGS sequence"/>
</dbReference>
<name>A0A915Z616_9GLOM</name>
<sequence length="398" mass="45933">MQQYNVPIRVVDLYSFESLALIKAFKKRIAELIYKVQYAIEGRLTDGERSRLWKKILKKYIDYLNNSKTHLIGMSPAHAMTLEEVKSKPSRKAKHTIGKDEEIKLQKGTAVRYLLKPGELEGDHRRRATDPYWSLRVYKIKRVVIGKNPPQPILYYLENGPIESTAHLMGRNPKRPFKFEELQVIEEPDKIKYPPDEFMWKYYPTEFVHYVQVANDKLTKADQYTKKRGGHCLEKTGRINGHNLDQIMKYVIFAADEVKPSKKYQGDLHAPAWPFRIIVAGASNSDITFSTLTPDKIPDPKKFNVKRSKLTIFEDVCSDPPAIQKKIIPYFSRGHHENISSIYVSQKFHRISTDIRENATHIVLFSSGGSTRKLANIISPYTDADPHKASKVIDGYLR</sequence>
<evidence type="ECO:0000313" key="1">
    <source>
        <dbReference type="EMBL" id="CAB5362492.1"/>
    </source>
</evidence>
<reference evidence="1" key="1">
    <citation type="submission" date="2020-05" db="EMBL/GenBank/DDBJ databases">
        <authorList>
            <person name="Rincon C."/>
            <person name="Sanders R I."/>
            <person name="Robbins C."/>
            <person name="Chaturvedi A."/>
        </authorList>
    </citation>
    <scope>NUCLEOTIDE SEQUENCE</scope>
    <source>
        <strain evidence="1">CHB12</strain>
    </source>
</reference>
<evidence type="ECO:0000313" key="2">
    <source>
        <dbReference type="Proteomes" id="UP000684084"/>
    </source>
</evidence>
<proteinExistence type="predicted"/>
<accession>A0A915Z616</accession>
<dbReference type="EMBL" id="CAGKOT010000017">
    <property type="protein sequence ID" value="CAB5362492.1"/>
    <property type="molecule type" value="Genomic_DNA"/>
</dbReference>
<gene>
    <name evidence="1" type="ORF">CHRIB12_LOCUS9116</name>
</gene>
<comment type="caution">
    <text evidence="1">The sequence shown here is derived from an EMBL/GenBank/DDBJ whole genome shotgun (WGS) entry which is preliminary data.</text>
</comment>
<dbReference type="VEuPathDB" id="FungiDB:RhiirFUN_014475"/>
<dbReference type="AlphaFoldDB" id="A0A915Z616"/>